<dbReference type="PANTHER" id="PTHR32282:SF31">
    <property type="entry name" value="PEPTIDOGLYCAN GLYCOSYLTRANSFERASE"/>
    <property type="match status" value="1"/>
</dbReference>
<dbReference type="PANTHER" id="PTHR32282">
    <property type="entry name" value="BINDING PROTEIN TRANSPEPTIDASE, PUTATIVE-RELATED"/>
    <property type="match status" value="1"/>
</dbReference>
<dbReference type="EMBL" id="CP053661">
    <property type="protein sequence ID" value="QKD84449.1"/>
    <property type="molecule type" value="Genomic_DNA"/>
</dbReference>
<dbReference type="InterPro" id="IPR050396">
    <property type="entry name" value="Glycosyltr_51/Transpeptidase"/>
</dbReference>
<dbReference type="InterPro" id="IPR012338">
    <property type="entry name" value="Beta-lactam/transpept-like"/>
</dbReference>
<reference evidence="10 11" key="1">
    <citation type="submission" date="2020-05" db="EMBL/GenBank/DDBJ databases">
        <title>Complete genome sequence of of a novel Thermoleptolyngbya strain isolated from hot springs of Ganzi, Sichuan China.</title>
        <authorList>
            <person name="Tang J."/>
            <person name="Daroch M."/>
            <person name="Li L."/>
            <person name="Waleron K."/>
            <person name="Waleron M."/>
            <person name="Waleron M."/>
        </authorList>
    </citation>
    <scope>NUCLEOTIDE SEQUENCE [LARGE SCALE GENOMIC DNA]</scope>
    <source>
        <strain evidence="10 11">PKUAC-SCTA183</strain>
    </source>
</reference>
<dbReference type="InterPro" id="IPR001460">
    <property type="entry name" value="PCN-bd_Tpept"/>
</dbReference>
<feature type="domain" description="FHA" evidence="9">
    <location>
        <begin position="64"/>
        <end position="118"/>
    </location>
</feature>
<dbReference type="InterPro" id="IPR008984">
    <property type="entry name" value="SMAD_FHA_dom_sf"/>
</dbReference>
<evidence type="ECO:0000256" key="2">
    <source>
        <dbReference type="ARBA" id="ARBA00022670"/>
    </source>
</evidence>
<dbReference type="SUPFAM" id="SSF53955">
    <property type="entry name" value="Lysozyme-like"/>
    <property type="match status" value="1"/>
</dbReference>
<dbReference type="Gene3D" id="1.10.3810.10">
    <property type="entry name" value="Biosynthetic peptidoglycan transglycosylase-like"/>
    <property type="match status" value="1"/>
</dbReference>
<keyword evidence="11" id="KW-1185">Reference proteome</keyword>
<dbReference type="GO" id="GO:0006508">
    <property type="term" value="P:proteolysis"/>
    <property type="evidence" value="ECO:0007669"/>
    <property type="project" value="UniProtKB-KW"/>
</dbReference>
<dbReference type="Proteomes" id="UP000505210">
    <property type="component" value="Chromosome"/>
</dbReference>
<dbReference type="PROSITE" id="PS50006">
    <property type="entry name" value="FHA_DOMAIN"/>
    <property type="match status" value="1"/>
</dbReference>
<evidence type="ECO:0000256" key="4">
    <source>
        <dbReference type="ARBA" id="ARBA00022679"/>
    </source>
</evidence>
<comment type="catalytic activity">
    <reaction evidence="7">
        <text>Preferential cleavage: (Ac)2-L-Lys-D-Ala-|-D-Ala. Also transpeptidation of peptidyl-alanyl moieties that are N-acyl substituents of D-alanine.</text>
        <dbReference type="EC" id="3.4.16.4"/>
    </reaction>
</comment>
<dbReference type="GO" id="GO:0008658">
    <property type="term" value="F:penicillin binding"/>
    <property type="evidence" value="ECO:0007669"/>
    <property type="project" value="InterPro"/>
</dbReference>
<dbReference type="Gene3D" id="3.40.710.10">
    <property type="entry name" value="DD-peptidase/beta-lactamase superfamily"/>
    <property type="match status" value="1"/>
</dbReference>
<keyword evidence="1" id="KW-0121">Carboxypeptidase</keyword>
<keyword evidence="2" id="KW-0645">Protease</keyword>
<comment type="catalytic activity">
    <reaction evidence="8">
        <text>[GlcNAc-(1-&gt;4)-Mur2Ac(oyl-L-Ala-gamma-D-Glu-L-Lys-D-Ala-D-Ala)](n)-di-trans,octa-cis-undecaprenyl diphosphate + beta-D-GlcNAc-(1-&gt;4)-Mur2Ac(oyl-L-Ala-gamma-D-Glu-L-Lys-D-Ala-D-Ala)-di-trans,octa-cis-undecaprenyl diphosphate = [GlcNAc-(1-&gt;4)-Mur2Ac(oyl-L-Ala-gamma-D-Glu-L-Lys-D-Ala-D-Ala)](n+1)-di-trans,octa-cis-undecaprenyl diphosphate + di-trans,octa-cis-undecaprenyl diphosphate + H(+)</text>
        <dbReference type="Rhea" id="RHEA:23708"/>
        <dbReference type="Rhea" id="RHEA-COMP:9602"/>
        <dbReference type="Rhea" id="RHEA-COMP:9603"/>
        <dbReference type="ChEBI" id="CHEBI:15378"/>
        <dbReference type="ChEBI" id="CHEBI:58405"/>
        <dbReference type="ChEBI" id="CHEBI:60033"/>
        <dbReference type="ChEBI" id="CHEBI:78435"/>
        <dbReference type="EC" id="2.4.99.28"/>
    </reaction>
</comment>
<dbReference type="NCBIfam" id="TIGR02074">
    <property type="entry name" value="PBP_1a_fam"/>
    <property type="match status" value="1"/>
</dbReference>
<dbReference type="SUPFAM" id="SSF49879">
    <property type="entry name" value="SMAD/FHA domain"/>
    <property type="match status" value="1"/>
</dbReference>
<dbReference type="GO" id="GO:0008955">
    <property type="term" value="F:peptidoglycan glycosyltransferase activity"/>
    <property type="evidence" value="ECO:0007669"/>
    <property type="project" value="UniProtKB-EC"/>
</dbReference>
<protein>
    <submittedName>
        <fullName evidence="10">PBP1A family penicillin-binding protein</fullName>
    </submittedName>
</protein>
<keyword evidence="3" id="KW-0328">Glycosyltransferase</keyword>
<evidence type="ECO:0000256" key="8">
    <source>
        <dbReference type="ARBA" id="ARBA00049902"/>
    </source>
</evidence>
<evidence type="ECO:0000313" key="10">
    <source>
        <dbReference type="EMBL" id="QKD84449.1"/>
    </source>
</evidence>
<dbReference type="Pfam" id="PF00498">
    <property type="entry name" value="FHA"/>
    <property type="match status" value="1"/>
</dbReference>
<evidence type="ECO:0000256" key="1">
    <source>
        <dbReference type="ARBA" id="ARBA00022645"/>
    </source>
</evidence>
<dbReference type="RefSeq" id="WP_172358477.1">
    <property type="nucleotide sequence ID" value="NZ_CP053661.1"/>
</dbReference>
<gene>
    <name evidence="10" type="ORF">HPC62_21690</name>
</gene>
<name>A0A6M8BAW7_9CYAN</name>
<sequence length="753" mass="82469">MTQSPPPTPPKTLLTTITRAVQQARVNFSRLKLKPNARVPELWVQDPESGSPNPETYPLLGDRYLLGRSSRSCDIVVRNPVVSQMHLSLTRDSRRGKYAFVLKDENSTNGIYRGKRRLTKIPLRHGDVFTLGPPDLAAAVRIQYVDPPPVYVKAARYGMYGFTGLTALTALWIGLEWQKFSVRPLPASVQGPVMVMARDGVTPLTPTRARAHTTGDRLSDFSRYLPDALIASEDSRYYWHLGIDPIGILRALVTNILGGGIREGGSTLTQQLARNIFRDYVGTSDSAGRKLREAVVALKLETFYSKDFLMLEYLNRVYLGNGTYGFEDASQYYFGKPAKELTLSEAATLVGILPAPNSFNPVQDYETAVQLRDRVINRMAAQGKISLEEAERARRSRIEINPETLEELRSSIAPYFTSYVFSELEELLGSQLAQEGNFVVESSLDPGYQREAERLLRSTVESVGAGSGFSQGALVTLDSRTGEVLALVGGVDFQESQFNRATQALRQPGSTFKAFAYTAALEQGISPYTAFSCEPMTWQGQSFRGCERTSSGSADMYTGMALSENVIALRVGREAGLNNIVETARRMGITSPLNPVPGLVLGQSEVTLLELTGAYAVLANQGVRNRPHAVQRILDSSDCTDPNDVQSCRVIYDASKTPQTNTAVLPADIARTMTDLLQGVVSNGTGRAAYLGLGEAGKTGTNNDNRDLWFVGYVPSRQITTGIWFGNDDNSPTGGSSGQAAQLWGDYMGRIIR</sequence>
<dbReference type="GO" id="GO:0009002">
    <property type="term" value="F:serine-type D-Ala-D-Ala carboxypeptidase activity"/>
    <property type="evidence" value="ECO:0007669"/>
    <property type="project" value="UniProtKB-EC"/>
</dbReference>
<keyword evidence="5" id="KW-0378">Hydrolase</keyword>
<dbReference type="SMART" id="SM00240">
    <property type="entry name" value="FHA"/>
    <property type="match status" value="1"/>
</dbReference>
<evidence type="ECO:0000259" key="9">
    <source>
        <dbReference type="PROSITE" id="PS50006"/>
    </source>
</evidence>
<evidence type="ECO:0000256" key="7">
    <source>
        <dbReference type="ARBA" id="ARBA00034000"/>
    </source>
</evidence>
<dbReference type="KEGG" id="theu:HPC62_21690"/>
<dbReference type="GO" id="GO:0009252">
    <property type="term" value="P:peptidoglycan biosynthetic process"/>
    <property type="evidence" value="ECO:0007669"/>
    <property type="project" value="TreeGrafter"/>
</dbReference>
<keyword evidence="4" id="KW-0808">Transferase</keyword>
<dbReference type="SUPFAM" id="SSF56601">
    <property type="entry name" value="beta-lactamase/transpeptidase-like"/>
    <property type="match status" value="1"/>
</dbReference>
<proteinExistence type="predicted"/>
<evidence type="ECO:0000256" key="5">
    <source>
        <dbReference type="ARBA" id="ARBA00022801"/>
    </source>
</evidence>
<evidence type="ECO:0000256" key="6">
    <source>
        <dbReference type="ARBA" id="ARBA00023268"/>
    </source>
</evidence>
<dbReference type="InterPro" id="IPR001264">
    <property type="entry name" value="Glyco_trans_51"/>
</dbReference>
<dbReference type="InterPro" id="IPR036950">
    <property type="entry name" value="PBP_transglycosylase"/>
</dbReference>
<evidence type="ECO:0000313" key="11">
    <source>
        <dbReference type="Proteomes" id="UP000505210"/>
    </source>
</evidence>
<dbReference type="InterPro" id="IPR000253">
    <property type="entry name" value="FHA_dom"/>
</dbReference>
<dbReference type="AlphaFoldDB" id="A0A6M8BAW7"/>
<dbReference type="GO" id="GO:0030288">
    <property type="term" value="C:outer membrane-bounded periplasmic space"/>
    <property type="evidence" value="ECO:0007669"/>
    <property type="project" value="TreeGrafter"/>
</dbReference>
<dbReference type="InterPro" id="IPR023346">
    <property type="entry name" value="Lysozyme-like_dom_sf"/>
</dbReference>
<organism evidence="10 11">
    <name type="scientific">Thermoleptolyngbya sichuanensis A183</name>
    <dbReference type="NCBI Taxonomy" id="2737172"/>
    <lineage>
        <taxon>Bacteria</taxon>
        <taxon>Bacillati</taxon>
        <taxon>Cyanobacteriota</taxon>
        <taxon>Cyanophyceae</taxon>
        <taxon>Oculatellales</taxon>
        <taxon>Oculatellaceae</taxon>
        <taxon>Thermoleptolyngbya</taxon>
        <taxon>Thermoleptolyngbya sichuanensis</taxon>
    </lineage>
</organism>
<dbReference type="CDD" id="cd00060">
    <property type="entry name" value="FHA"/>
    <property type="match status" value="1"/>
</dbReference>
<accession>A0A6M8BAW7</accession>
<dbReference type="Pfam" id="PF00905">
    <property type="entry name" value="Transpeptidase"/>
    <property type="match status" value="1"/>
</dbReference>
<keyword evidence="6" id="KW-0511">Multifunctional enzyme</keyword>
<evidence type="ECO:0000256" key="3">
    <source>
        <dbReference type="ARBA" id="ARBA00022676"/>
    </source>
</evidence>
<dbReference type="Gene3D" id="2.60.200.20">
    <property type="match status" value="1"/>
</dbReference>
<dbReference type="Pfam" id="PF00912">
    <property type="entry name" value="Transgly"/>
    <property type="match status" value="1"/>
</dbReference>